<name>A0A5S3VD69_9GAMM</name>
<dbReference type="InterPro" id="IPR051135">
    <property type="entry name" value="Gal/GlcNAc/GalNAc_ST"/>
</dbReference>
<sequence length="342" mass="39080">MPNTTDVIKALIKKYAPLYVKRFIFSSQLYHTLPHLRGLINGDVNIKSSPVVLLSMPRSGSSWLGSVLGSHASVRYLREPVTTPYMLSGRGKISVFSCKKKDTVQYNRYVKKALSGLPSSSLKVLPYLHQWSELKTAKRLIIKEVNPLALDVYIQQGCEIIYLSRHPYSIAKSYNALSWKSNQLIEKKFSDNELSLILNHHQTLFKESYAFQQGFLLGWIESYSQQHLPNEASIIRYEDICRAPKEGIKSLLEILDLPSSDPNVQATLKQTLSGAKKNAGSFCIRRGASNIGYVEVPQDEQKQYDELMRGYNLAYTYFCRQFDIALSPLYNQNETFLKREYL</sequence>
<gene>
    <name evidence="2" type="ORF">CWC19_03000</name>
    <name evidence="3" type="ORF">CWC20_06820</name>
</gene>
<dbReference type="Pfam" id="PF00685">
    <property type="entry name" value="Sulfotransfer_1"/>
    <property type="match status" value="1"/>
</dbReference>
<reference evidence="4 5" key="2">
    <citation type="submission" date="2019-06" db="EMBL/GenBank/DDBJ databases">
        <title>Co-occurence of chitin degradation, pigmentation and bioactivity in marine Pseudoalteromonas.</title>
        <authorList>
            <person name="Sonnenschein E.C."/>
            <person name="Bech P.K."/>
        </authorList>
    </citation>
    <scope>NUCLEOTIDE SEQUENCE [LARGE SCALE GENOMIC DNA]</scope>
    <source>
        <strain evidence="5">S3790</strain>
        <strain evidence="4">S3895</strain>
    </source>
</reference>
<protein>
    <recommendedName>
        <fullName evidence="1">Sulfotransferase domain-containing protein</fullName>
    </recommendedName>
</protein>
<dbReference type="GO" id="GO:0006044">
    <property type="term" value="P:N-acetylglucosamine metabolic process"/>
    <property type="evidence" value="ECO:0007669"/>
    <property type="project" value="TreeGrafter"/>
</dbReference>
<evidence type="ECO:0000313" key="5">
    <source>
        <dbReference type="Proteomes" id="UP000307217"/>
    </source>
</evidence>
<comment type="caution">
    <text evidence="2">The sequence shown here is derived from an EMBL/GenBank/DDBJ whole genome shotgun (WGS) entry which is preliminary data.</text>
</comment>
<dbReference type="PANTHER" id="PTHR10704:SF44">
    <property type="entry name" value="LD35051P-RELATED"/>
    <property type="match status" value="1"/>
</dbReference>
<accession>A0A5S3VD69</accession>
<dbReference type="SUPFAM" id="SSF52540">
    <property type="entry name" value="P-loop containing nucleoside triphosphate hydrolases"/>
    <property type="match status" value="1"/>
</dbReference>
<reference evidence="2" key="3">
    <citation type="submission" date="2019-09" db="EMBL/GenBank/DDBJ databases">
        <title>Co-occurence of chitin degradation, pigmentation and bioactivity in marine Pseudoalteromonas.</title>
        <authorList>
            <person name="Sonnenschein E.C."/>
            <person name="Bech P.K."/>
        </authorList>
    </citation>
    <scope>NUCLEOTIDE SEQUENCE</scope>
    <source>
        <strain evidence="2">S3790</strain>
        <strain evidence="3">S3895</strain>
    </source>
</reference>
<dbReference type="PANTHER" id="PTHR10704">
    <property type="entry name" value="CARBOHYDRATE SULFOTRANSFERASE"/>
    <property type="match status" value="1"/>
</dbReference>
<dbReference type="EMBL" id="PNBW01000033">
    <property type="protein sequence ID" value="TMO75962.1"/>
    <property type="molecule type" value="Genomic_DNA"/>
</dbReference>
<dbReference type="GO" id="GO:0006790">
    <property type="term" value="P:sulfur compound metabolic process"/>
    <property type="evidence" value="ECO:0007669"/>
    <property type="project" value="TreeGrafter"/>
</dbReference>
<evidence type="ECO:0000313" key="4">
    <source>
        <dbReference type="Proteomes" id="UP000307164"/>
    </source>
</evidence>
<dbReference type="OrthoDB" id="1431348at2"/>
<organism evidence="2 5">
    <name type="scientific">Pseudoalteromonas aurantia</name>
    <dbReference type="NCBI Taxonomy" id="43654"/>
    <lineage>
        <taxon>Bacteria</taxon>
        <taxon>Pseudomonadati</taxon>
        <taxon>Pseudomonadota</taxon>
        <taxon>Gammaproteobacteria</taxon>
        <taxon>Alteromonadales</taxon>
        <taxon>Pseudoalteromonadaceae</taxon>
        <taxon>Pseudoalteromonas</taxon>
    </lineage>
</organism>
<dbReference type="EMBL" id="PNBX01000008">
    <property type="protein sequence ID" value="TMO69976.1"/>
    <property type="molecule type" value="Genomic_DNA"/>
</dbReference>
<keyword evidence="4" id="KW-1185">Reference proteome</keyword>
<dbReference type="GO" id="GO:0001517">
    <property type="term" value="F:N-acetylglucosamine 6-O-sulfotransferase activity"/>
    <property type="evidence" value="ECO:0007669"/>
    <property type="project" value="TreeGrafter"/>
</dbReference>
<dbReference type="Proteomes" id="UP000307217">
    <property type="component" value="Unassembled WGS sequence"/>
</dbReference>
<dbReference type="Gene3D" id="3.40.50.300">
    <property type="entry name" value="P-loop containing nucleotide triphosphate hydrolases"/>
    <property type="match status" value="1"/>
</dbReference>
<feature type="domain" description="Sulfotransferase" evidence="1">
    <location>
        <begin position="50"/>
        <end position="272"/>
    </location>
</feature>
<dbReference type="Proteomes" id="UP000307164">
    <property type="component" value="Unassembled WGS sequence"/>
</dbReference>
<dbReference type="InterPro" id="IPR000863">
    <property type="entry name" value="Sulfotransferase_dom"/>
</dbReference>
<reference evidence="2 5" key="1">
    <citation type="submission" date="2018-01" db="EMBL/GenBank/DDBJ databases">
        <authorList>
            <person name="Paulsen S."/>
            <person name="Gram L.K."/>
        </authorList>
    </citation>
    <scope>NUCLEOTIDE SEQUENCE [LARGE SCALE GENOMIC DNA]</scope>
    <source>
        <strain evidence="2 5">S3790</strain>
        <strain evidence="3">S3895</strain>
    </source>
</reference>
<evidence type="ECO:0000259" key="1">
    <source>
        <dbReference type="Pfam" id="PF00685"/>
    </source>
</evidence>
<dbReference type="RefSeq" id="WP_138589917.1">
    <property type="nucleotide sequence ID" value="NZ_PNBW01000033.1"/>
</dbReference>
<dbReference type="AlphaFoldDB" id="A0A5S3VD69"/>
<evidence type="ECO:0000313" key="2">
    <source>
        <dbReference type="EMBL" id="TMO69976.1"/>
    </source>
</evidence>
<dbReference type="InterPro" id="IPR027417">
    <property type="entry name" value="P-loop_NTPase"/>
</dbReference>
<evidence type="ECO:0000313" key="3">
    <source>
        <dbReference type="EMBL" id="TMO75962.1"/>
    </source>
</evidence>
<proteinExistence type="predicted"/>